<dbReference type="InterPro" id="IPR008962">
    <property type="entry name" value="PapD-like_sf"/>
</dbReference>
<protein>
    <submittedName>
        <fullName evidence="4">PapD-like protein</fullName>
    </submittedName>
</protein>
<dbReference type="AlphaFoldDB" id="A0A0V0QKQ5"/>
<dbReference type="PANTHER" id="PTHR10098">
    <property type="entry name" value="RAPSYN-RELATED"/>
    <property type="match status" value="1"/>
</dbReference>
<comment type="caution">
    <text evidence="4">The sequence shown here is derived from an EMBL/GenBank/DDBJ whole genome shotgun (WGS) entry which is preliminary data.</text>
</comment>
<dbReference type="InParanoid" id="A0A0V0QKQ5"/>
<keyword evidence="2" id="KW-0812">Transmembrane</keyword>
<evidence type="ECO:0000259" key="3">
    <source>
        <dbReference type="Pfam" id="PF00635"/>
    </source>
</evidence>
<name>A0A0V0QKQ5_PSEPJ</name>
<dbReference type="Pfam" id="PF00635">
    <property type="entry name" value="Motile_Sperm"/>
    <property type="match status" value="1"/>
</dbReference>
<dbReference type="InterPro" id="IPR019734">
    <property type="entry name" value="TPR_rpt"/>
</dbReference>
<keyword evidence="1" id="KW-0802">TPR repeat</keyword>
<dbReference type="InterPro" id="IPR011990">
    <property type="entry name" value="TPR-like_helical_dom_sf"/>
</dbReference>
<sequence length="690" mass="79465">MDNSNNSSFIRKIKGFSPKKTQKFDPNYSFSEGPSYLNEKTVLERNKTKLPHYKPSTSLAEENLVKNFNKFQKLENINLPTNQPQRIELPLFFNTPNRIQNMRQRSFTNNNNNINKNNNNTSLLGQSGNNNYLKNNNGSFMNGIQNRNLKGIKSQNVNSADYIRAQRRIKDYNTLGFACRRAGKIRDEGRTYYCQGVLSDNMGKFREGITYYKKFLQVCKTIGDSHGEALAYNCIGVNYQLLGEQEDKKYFDESIIYHKKHLELADINGKFLALINLGLCYDKMGLYEESMIEYQNALRHSIKMANLVGQTIAIGNIGKIGAHGLHANKEKMKIFVEKYMKLASELKDSNGEISAHIKLGNLDIQSRNYEQGKEQFEKALELAQMHGDQELFSYSKVGYAISNVEDSVYVEPFNDIVTFQVSQFQSVHAQINLVNQSNFNKVFKIKCLNNEKNKDICLILPYFGLIEAGQRKTIRFYLKNPDLGTQQLLNLLKENEVDQGKNLKILPRQTIILDCVASGNQDEMGQKLLNQNGNLNQQQQQQQLKGEKMIQSDMKRNGNTENFREDLYNNSAIFEKKQPGNLFKVPPNLFKETEKSQKYQFSSGEKVVTNEEDLDEKLKFVQDFEQDLIMINQNQEKIIQNQKNMPEVQVKKKSKKIQMFQLIIVGLLFALAGYLIKKTTFNDIEVPKFD</sequence>
<dbReference type="SUPFAM" id="SSF49354">
    <property type="entry name" value="PapD-like"/>
    <property type="match status" value="1"/>
</dbReference>
<dbReference type="Proteomes" id="UP000054937">
    <property type="component" value="Unassembled WGS sequence"/>
</dbReference>
<dbReference type="Gene3D" id="1.25.40.10">
    <property type="entry name" value="Tetratricopeptide repeat domain"/>
    <property type="match status" value="2"/>
</dbReference>
<dbReference type="EMBL" id="LDAU01000150">
    <property type="protein sequence ID" value="KRX02905.1"/>
    <property type="molecule type" value="Genomic_DNA"/>
</dbReference>
<dbReference type="SMART" id="SM00028">
    <property type="entry name" value="TPR"/>
    <property type="match status" value="4"/>
</dbReference>
<evidence type="ECO:0000313" key="5">
    <source>
        <dbReference type="Proteomes" id="UP000054937"/>
    </source>
</evidence>
<feature type="domain" description="MSP" evidence="3">
    <location>
        <begin position="410"/>
        <end position="482"/>
    </location>
</feature>
<gene>
    <name evidence="4" type="ORF">PPERSA_13159</name>
</gene>
<feature type="repeat" description="TPR" evidence="1">
    <location>
        <begin position="353"/>
        <end position="386"/>
    </location>
</feature>
<organism evidence="4 5">
    <name type="scientific">Pseudocohnilembus persalinus</name>
    <name type="common">Ciliate</name>
    <dbReference type="NCBI Taxonomy" id="266149"/>
    <lineage>
        <taxon>Eukaryota</taxon>
        <taxon>Sar</taxon>
        <taxon>Alveolata</taxon>
        <taxon>Ciliophora</taxon>
        <taxon>Intramacronucleata</taxon>
        <taxon>Oligohymenophorea</taxon>
        <taxon>Scuticociliatia</taxon>
        <taxon>Philasterida</taxon>
        <taxon>Pseudocohnilembidae</taxon>
        <taxon>Pseudocohnilembus</taxon>
    </lineage>
</organism>
<dbReference type="SUPFAM" id="SSF48452">
    <property type="entry name" value="TPR-like"/>
    <property type="match status" value="1"/>
</dbReference>
<evidence type="ECO:0000256" key="2">
    <source>
        <dbReference type="SAM" id="Phobius"/>
    </source>
</evidence>
<keyword evidence="2" id="KW-0472">Membrane</keyword>
<accession>A0A0V0QKQ5</accession>
<evidence type="ECO:0000313" key="4">
    <source>
        <dbReference type="EMBL" id="KRX02905.1"/>
    </source>
</evidence>
<dbReference type="OrthoDB" id="286233at2759"/>
<dbReference type="PANTHER" id="PTHR10098:SF108">
    <property type="entry name" value="TETRATRICOPEPTIDE REPEAT PROTEIN 28"/>
    <property type="match status" value="1"/>
</dbReference>
<dbReference type="InterPro" id="IPR000535">
    <property type="entry name" value="MSP_dom"/>
</dbReference>
<dbReference type="PROSITE" id="PS50005">
    <property type="entry name" value="TPR"/>
    <property type="match status" value="1"/>
</dbReference>
<reference evidence="4 5" key="1">
    <citation type="journal article" date="2015" name="Sci. Rep.">
        <title>Genome of the facultative scuticociliatosis pathogen Pseudocohnilembus persalinus provides insight into its virulence through horizontal gene transfer.</title>
        <authorList>
            <person name="Xiong J."/>
            <person name="Wang G."/>
            <person name="Cheng J."/>
            <person name="Tian M."/>
            <person name="Pan X."/>
            <person name="Warren A."/>
            <person name="Jiang C."/>
            <person name="Yuan D."/>
            <person name="Miao W."/>
        </authorList>
    </citation>
    <scope>NUCLEOTIDE SEQUENCE [LARGE SCALE GENOMIC DNA]</scope>
    <source>
        <strain evidence="4">36N120E</strain>
    </source>
</reference>
<feature type="transmembrane region" description="Helical" evidence="2">
    <location>
        <begin position="659"/>
        <end position="676"/>
    </location>
</feature>
<evidence type="ECO:0000256" key="1">
    <source>
        <dbReference type="PROSITE-ProRule" id="PRU00339"/>
    </source>
</evidence>
<proteinExistence type="predicted"/>
<keyword evidence="2" id="KW-1133">Transmembrane helix</keyword>
<dbReference type="Pfam" id="PF13181">
    <property type="entry name" value="TPR_8"/>
    <property type="match status" value="2"/>
</dbReference>
<keyword evidence="5" id="KW-1185">Reference proteome</keyword>